<evidence type="ECO:0000256" key="2">
    <source>
        <dbReference type="ARBA" id="ARBA00005982"/>
    </source>
</evidence>
<keyword evidence="4 7" id="KW-1133">Transmembrane helix</keyword>
<dbReference type="OMA" id="FISDAYM"/>
<proteinExistence type="inferred from homology"/>
<dbReference type="PANTHER" id="PTHR11654">
    <property type="entry name" value="OLIGOPEPTIDE TRANSPORTER-RELATED"/>
    <property type="match status" value="1"/>
</dbReference>
<dbReference type="Gene3D" id="1.20.1250.20">
    <property type="entry name" value="MFS general substrate transporter like domains"/>
    <property type="match status" value="2"/>
</dbReference>
<evidence type="ECO:0000256" key="5">
    <source>
        <dbReference type="ARBA" id="ARBA00023136"/>
    </source>
</evidence>
<evidence type="ECO:0000256" key="1">
    <source>
        <dbReference type="ARBA" id="ARBA00004141"/>
    </source>
</evidence>
<dbReference type="GO" id="GO:0022857">
    <property type="term" value="F:transmembrane transporter activity"/>
    <property type="evidence" value="ECO:0007669"/>
    <property type="project" value="InterPro"/>
</dbReference>
<keyword evidence="3 7" id="KW-0812">Transmembrane</keyword>
<reference evidence="8" key="2">
    <citation type="submission" date="2021-01" db="UniProtKB">
        <authorList>
            <consortium name="EnsemblPlants"/>
        </authorList>
    </citation>
    <scope>IDENTIFICATION</scope>
</reference>
<feature type="transmembrane region" description="Helical" evidence="7">
    <location>
        <begin position="342"/>
        <end position="365"/>
    </location>
</feature>
<feature type="transmembrane region" description="Helical" evidence="7">
    <location>
        <begin position="37"/>
        <end position="56"/>
    </location>
</feature>
<dbReference type="InterPro" id="IPR036259">
    <property type="entry name" value="MFS_trans_sf"/>
</dbReference>
<evidence type="ECO:0000256" key="4">
    <source>
        <dbReference type="ARBA" id="ARBA00022989"/>
    </source>
</evidence>
<dbReference type="AlphaFoldDB" id="A0A7N2LVM7"/>
<dbReference type="GO" id="GO:0016020">
    <property type="term" value="C:membrane"/>
    <property type="evidence" value="ECO:0007669"/>
    <property type="project" value="UniProtKB-SubCell"/>
</dbReference>
<evidence type="ECO:0000313" key="8">
    <source>
        <dbReference type="EnsemblPlants" id="QL06p014817:mrna"/>
    </source>
</evidence>
<evidence type="ECO:0000256" key="7">
    <source>
        <dbReference type="SAM" id="Phobius"/>
    </source>
</evidence>
<name>A0A7N2LVM7_QUELO</name>
<dbReference type="EMBL" id="LRBV02000006">
    <property type="status" value="NOT_ANNOTATED_CDS"/>
    <property type="molecule type" value="Genomic_DNA"/>
</dbReference>
<reference evidence="8 9" key="1">
    <citation type="journal article" date="2016" name="G3 (Bethesda)">
        <title>First Draft Assembly and Annotation of the Genome of a California Endemic Oak Quercus lobata Nee (Fagaceae).</title>
        <authorList>
            <person name="Sork V.L."/>
            <person name="Fitz-Gibbon S.T."/>
            <person name="Puiu D."/>
            <person name="Crepeau M."/>
            <person name="Gugger P.F."/>
            <person name="Sherman R."/>
            <person name="Stevens K."/>
            <person name="Langley C.H."/>
            <person name="Pellegrini M."/>
            <person name="Salzberg S.L."/>
        </authorList>
    </citation>
    <scope>NUCLEOTIDE SEQUENCE [LARGE SCALE GENOMIC DNA]</scope>
    <source>
        <strain evidence="8 9">cv. SW786</strain>
    </source>
</reference>
<keyword evidence="9" id="KW-1185">Reference proteome</keyword>
<dbReference type="Proteomes" id="UP000594261">
    <property type="component" value="Chromosome 6"/>
</dbReference>
<accession>A0A7N2LVM7</accession>
<sequence length="465" mass="51898">MTLDNVGFVANMASMVLYFLNVMHYDFSGSATTTTNYLGTAFLLTLVGGFISDAYMTRLNTGLLFGAIEVLVKFTSHAWRHLEEVESEALYPLGADQFDYKNPEERKHIATFFNWFLLRITIGATVGVTFVVYVSTNVGWYIGFAISMSCAFSGLVAVALGKPFYHVRVPGESPLLRFLQVLVVAVKNWRIDVTNKNELYEPKDYESVSHGKFISHSNQFRQGSWPLLLDKAAVLPNGVEAGKWRVCTVTQVEEVKILTRMMPILLSNTLMNTCLAYLQTFSVQQGTIMNTRIHGFSIPPASIPVIPLVFMSLLIPVYEFAFVPILSKITGHPNGITHLQRVGVGVVLSALSMTIAAFVELIGVVTRKASKSKTGWLDGIEMNNNHLELFYWFLAILSLLNVANYVFWAKWYNYKKDVPIDEVKLLNASQVSGVNPSFSASVNLTPKNQDVSTNEEQEEKQNGVK</sequence>
<feature type="transmembrane region" description="Helical" evidence="7">
    <location>
        <begin position="140"/>
        <end position="160"/>
    </location>
</feature>
<evidence type="ECO:0000256" key="3">
    <source>
        <dbReference type="ARBA" id="ARBA00022692"/>
    </source>
</evidence>
<dbReference type="InterPro" id="IPR000109">
    <property type="entry name" value="POT_fam"/>
</dbReference>
<feature type="transmembrane region" description="Helical" evidence="7">
    <location>
        <begin position="116"/>
        <end position="134"/>
    </location>
</feature>
<feature type="transmembrane region" description="Helical" evidence="7">
    <location>
        <begin position="7"/>
        <end position="25"/>
    </location>
</feature>
<comment type="similarity">
    <text evidence="2">Belongs to the major facilitator superfamily. Proton-dependent oligopeptide transporter (POT/PTR) (TC 2.A.17) family.</text>
</comment>
<evidence type="ECO:0000313" key="9">
    <source>
        <dbReference type="Proteomes" id="UP000594261"/>
    </source>
</evidence>
<dbReference type="InParanoid" id="A0A7N2LVM7"/>
<evidence type="ECO:0000256" key="6">
    <source>
        <dbReference type="SAM" id="MobiDB-lite"/>
    </source>
</evidence>
<keyword evidence="5 7" id="KW-0472">Membrane</keyword>
<feature type="region of interest" description="Disordered" evidence="6">
    <location>
        <begin position="440"/>
        <end position="465"/>
    </location>
</feature>
<dbReference type="Gramene" id="QL06p014817:mrna">
    <property type="protein sequence ID" value="QL06p014817:mrna"/>
    <property type="gene ID" value="QL06p014817"/>
</dbReference>
<dbReference type="Pfam" id="PF00854">
    <property type="entry name" value="PTR2"/>
    <property type="match status" value="1"/>
</dbReference>
<feature type="transmembrane region" description="Helical" evidence="7">
    <location>
        <begin position="301"/>
        <end position="321"/>
    </location>
</feature>
<dbReference type="EnsemblPlants" id="QL06p014817:mrna">
    <property type="protein sequence ID" value="QL06p014817:mrna"/>
    <property type="gene ID" value="QL06p014817"/>
</dbReference>
<protein>
    <submittedName>
        <fullName evidence="8">Uncharacterized protein</fullName>
    </submittedName>
</protein>
<feature type="transmembrane region" description="Helical" evidence="7">
    <location>
        <begin position="264"/>
        <end position="281"/>
    </location>
</feature>
<comment type="subcellular location">
    <subcellularLocation>
        <location evidence="1">Membrane</location>
        <topology evidence="1">Multi-pass membrane protein</topology>
    </subcellularLocation>
</comment>
<feature type="transmembrane region" description="Helical" evidence="7">
    <location>
        <begin position="389"/>
        <end position="408"/>
    </location>
</feature>
<feature type="compositionally biased region" description="Polar residues" evidence="6">
    <location>
        <begin position="440"/>
        <end position="452"/>
    </location>
</feature>
<organism evidence="8 9">
    <name type="scientific">Quercus lobata</name>
    <name type="common">Valley oak</name>
    <dbReference type="NCBI Taxonomy" id="97700"/>
    <lineage>
        <taxon>Eukaryota</taxon>
        <taxon>Viridiplantae</taxon>
        <taxon>Streptophyta</taxon>
        <taxon>Embryophyta</taxon>
        <taxon>Tracheophyta</taxon>
        <taxon>Spermatophyta</taxon>
        <taxon>Magnoliopsida</taxon>
        <taxon>eudicotyledons</taxon>
        <taxon>Gunneridae</taxon>
        <taxon>Pentapetalae</taxon>
        <taxon>rosids</taxon>
        <taxon>fabids</taxon>
        <taxon>Fagales</taxon>
        <taxon>Fagaceae</taxon>
        <taxon>Quercus</taxon>
    </lineage>
</organism>